<accession>A0AAW9WKE8</accession>
<protein>
    <recommendedName>
        <fullName evidence="3">DNA-binding protein</fullName>
    </recommendedName>
</protein>
<evidence type="ECO:0008006" key="3">
    <source>
        <dbReference type="Google" id="ProtNLM"/>
    </source>
</evidence>
<evidence type="ECO:0000313" key="2">
    <source>
        <dbReference type="Proteomes" id="UP000434223"/>
    </source>
</evidence>
<dbReference type="EMBL" id="WNME01000012">
    <property type="protein sequence ID" value="MUB64974.1"/>
    <property type="molecule type" value="Genomic_DNA"/>
</dbReference>
<comment type="caution">
    <text evidence="1">The sequence shown here is derived from an EMBL/GenBank/DDBJ whole genome shotgun (WGS) entry which is preliminary data.</text>
</comment>
<gene>
    <name evidence="1" type="ORF">GNE07_18260</name>
</gene>
<sequence>MKARMYDIYDGEKFVDTLNSDEAAKLINISVRSIYAAASGGYKLKRKYYIVPVSDECQTKSFTQELCEEWDKTRLEILHKGRVNA</sequence>
<dbReference type="AlphaFoldDB" id="A0AAW9WKE8"/>
<reference evidence="1 2" key="1">
    <citation type="submission" date="2019-09" db="EMBL/GenBank/DDBJ databases">
        <title>Draft genome sequencing of Hungatella hathewayi 123Y-2.</title>
        <authorList>
            <person name="Lv Q."/>
            <person name="Li S."/>
        </authorList>
    </citation>
    <scope>NUCLEOTIDE SEQUENCE [LARGE SCALE GENOMIC DNA]</scope>
    <source>
        <strain evidence="1 2">123Y-2</strain>
    </source>
</reference>
<evidence type="ECO:0000313" key="1">
    <source>
        <dbReference type="EMBL" id="MUB64974.1"/>
    </source>
</evidence>
<dbReference type="RefSeq" id="WP_055652365.1">
    <property type="nucleotide sequence ID" value="NZ_CZAZ01000060.1"/>
</dbReference>
<dbReference type="Proteomes" id="UP000434223">
    <property type="component" value="Unassembled WGS sequence"/>
</dbReference>
<proteinExistence type="predicted"/>
<organism evidence="1 2">
    <name type="scientific">Hungatella hathewayi</name>
    <dbReference type="NCBI Taxonomy" id="154046"/>
    <lineage>
        <taxon>Bacteria</taxon>
        <taxon>Bacillati</taxon>
        <taxon>Bacillota</taxon>
        <taxon>Clostridia</taxon>
        <taxon>Lachnospirales</taxon>
        <taxon>Lachnospiraceae</taxon>
        <taxon>Hungatella</taxon>
    </lineage>
</organism>
<name>A0AAW9WKE8_9FIRM</name>